<feature type="domain" description="Glycosyltransferase 2-like" evidence="1">
    <location>
        <begin position="8"/>
        <end position="136"/>
    </location>
</feature>
<dbReference type="InterPro" id="IPR029044">
    <property type="entry name" value="Nucleotide-diphossugar_trans"/>
</dbReference>
<dbReference type="CDD" id="cd00761">
    <property type="entry name" value="Glyco_tranf_GTA_type"/>
    <property type="match status" value="1"/>
</dbReference>
<dbReference type="Pfam" id="PF00535">
    <property type="entry name" value="Glycos_transf_2"/>
    <property type="match status" value="1"/>
</dbReference>
<evidence type="ECO:0000259" key="1">
    <source>
        <dbReference type="Pfam" id="PF00535"/>
    </source>
</evidence>
<dbReference type="InterPro" id="IPR001173">
    <property type="entry name" value="Glyco_trans_2-like"/>
</dbReference>
<dbReference type="EC" id="2.4.-.-" evidence="2"/>
<dbReference type="PANTHER" id="PTHR22916">
    <property type="entry name" value="GLYCOSYLTRANSFERASE"/>
    <property type="match status" value="1"/>
</dbReference>
<evidence type="ECO:0000313" key="3">
    <source>
        <dbReference type="Proteomes" id="UP000490821"/>
    </source>
</evidence>
<gene>
    <name evidence="2" type="primary">epsJ_1</name>
    <name evidence="2" type="ORF">IMSAGC017_00449</name>
</gene>
<dbReference type="AlphaFoldDB" id="A0A829Z8J3"/>
<dbReference type="PANTHER" id="PTHR22916:SF3">
    <property type="entry name" value="UDP-GLCNAC:BETAGAL BETA-1,3-N-ACETYLGLUCOSAMINYLTRANSFERASE-LIKE PROTEIN 1"/>
    <property type="match status" value="1"/>
</dbReference>
<dbReference type="EMBL" id="BLMI01000046">
    <property type="protein sequence ID" value="GFI40417.1"/>
    <property type="molecule type" value="Genomic_DNA"/>
</dbReference>
<keyword evidence="2" id="KW-0328">Glycosyltransferase</keyword>
<keyword evidence="2" id="KW-0808">Transferase</keyword>
<dbReference type="Gene3D" id="3.90.550.10">
    <property type="entry name" value="Spore Coat Polysaccharide Biosynthesis Protein SpsA, Chain A"/>
    <property type="match status" value="1"/>
</dbReference>
<dbReference type="Proteomes" id="UP000490821">
    <property type="component" value="Unassembled WGS sequence"/>
</dbReference>
<name>A0A829Z8J3_9FIRM</name>
<comment type="caution">
    <text evidence="2">The sequence shown here is derived from an EMBL/GenBank/DDBJ whole genome shotgun (WGS) entry which is preliminary data.</text>
</comment>
<dbReference type="GO" id="GO:0016758">
    <property type="term" value="F:hexosyltransferase activity"/>
    <property type="evidence" value="ECO:0007669"/>
    <property type="project" value="UniProtKB-ARBA"/>
</dbReference>
<accession>A0A829Z8J3</accession>
<sequence length="334" mass="39766">MTDDIYVSFIIPVYNVEKYLSQCIESVLKQTIRKKEIILVNDGSKDNSLNICRFYKKKYNFIKIIDKKNEGVSIARNEGIKKAMGKYICFIDADDFYTDDNFASEFFDICEENNLDIIRGIYSIYYEETNKYCHPNLKKLSYYNKSLCGKDFLCYSIAEDSNEVVPWLGFFKKSFLLDNNLRFPRNIAYEEDQLFFLEALLINNCTIMQVDREFYSYRFRKDSVTKTPTIKQANDVIFIVNEELFLIDSLDLESKYDIAARKYASSSFYQLTSIYGRVEKKYRKIIRQNCTRYIRRSVTKYTSNTHQMVKNYLFFYLYFIVDLVYDLRKKNSGI</sequence>
<evidence type="ECO:0000313" key="2">
    <source>
        <dbReference type="EMBL" id="GFI40417.1"/>
    </source>
</evidence>
<proteinExistence type="predicted"/>
<organism evidence="2 3">
    <name type="scientific">Thomasclavelia cocleata</name>
    <dbReference type="NCBI Taxonomy" id="69824"/>
    <lineage>
        <taxon>Bacteria</taxon>
        <taxon>Bacillati</taxon>
        <taxon>Bacillota</taxon>
        <taxon>Erysipelotrichia</taxon>
        <taxon>Erysipelotrichales</taxon>
        <taxon>Coprobacillaceae</taxon>
        <taxon>Thomasclavelia</taxon>
    </lineage>
</organism>
<protein>
    <submittedName>
        <fullName evidence="2">Putative glycosyltransferase EpsJ</fullName>
        <ecNumber evidence="2">2.4.-.-</ecNumber>
    </submittedName>
</protein>
<reference evidence="2 3" key="1">
    <citation type="journal article" date="2020" name="Microbiome">
        <title>Single-cell genomics of uncultured bacteria reveals dietary fiber responders in the mouse gut microbiota.</title>
        <authorList>
            <person name="Chijiiwa R."/>
            <person name="Hosokawa M."/>
            <person name="Kogawa M."/>
            <person name="Nishikawa Y."/>
            <person name="Ide K."/>
            <person name="Sakanashi C."/>
            <person name="Takahashi K."/>
            <person name="Takeyama H."/>
        </authorList>
    </citation>
    <scope>NUCLEOTIDE SEQUENCE [LARGE SCALE GENOMIC DNA]</scope>
    <source>
        <strain evidence="2">IMSAGC_017</strain>
    </source>
</reference>
<dbReference type="SUPFAM" id="SSF53448">
    <property type="entry name" value="Nucleotide-diphospho-sugar transferases"/>
    <property type="match status" value="1"/>
</dbReference>
<dbReference type="RefSeq" id="WP_172471942.1">
    <property type="nucleotide sequence ID" value="NZ_BLMI01000046.1"/>
</dbReference>